<evidence type="ECO:0000313" key="2">
    <source>
        <dbReference type="Proteomes" id="UP000315295"/>
    </source>
</evidence>
<dbReference type="Proteomes" id="UP000315295">
    <property type="component" value="Unassembled WGS sequence"/>
</dbReference>
<evidence type="ECO:0000313" key="1">
    <source>
        <dbReference type="EMBL" id="TQD79419.1"/>
    </source>
</evidence>
<dbReference type="EMBL" id="VIEB01000859">
    <property type="protein sequence ID" value="TQD79419.1"/>
    <property type="molecule type" value="Genomic_DNA"/>
</dbReference>
<reference evidence="1 2" key="1">
    <citation type="journal article" date="2019" name="G3 (Bethesda)">
        <title>Sequencing of a Wild Apple (Malus baccata) Genome Unravels the Differences Between Cultivated and Wild Apple Species Regarding Disease Resistance and Cold Tolerance.</title>
        <authorList>
            <person name="Chen X."/>
        </authorList>
    </citation>
    <scope>NUCLEOTIDE SEQUENCE [LARGE SCALE GENOMIC DNA]</scope>
    <source>
        <strain evidence="2">cv. Shandingzi</strain>
        <tissue evidence="1">Leaves</tissue>
    </source>
</reference>
<keyword evidence="2" id="KW-1185">Reference proteome</keyword>
<protein>
    <submittedName>
        <fullName evidence="1">Uncharacterized protein</fullName>
    </submittedName>
</protein>
<comment type="caution">
    <text evidence="1">The sequence shown here is derived from an EMBL/GenBank/DDBJ whole genome shotgun (WGS) entry which is preliminary data.</text>
</comment>
<name>A0A540KZA3_MALBA</name>
<sequence length="111" mass="12009">MHQQLNYIRVAKGSAQCQYQYKIQLHSGREKKNGSTSITKVSGLPLDLPSSSKPFHQPSCKHFDHGAVCAPARLVSDGMHPLVAQVVGTSLPISSKDSRAIFVSLGLLPVE</sequence>
<proteinExistence type="predicted"/>
<accession>A0A540KZA3</accession>
<organism evidence="1 2">
    <name type="scientific">Malus baccata</name>
    <name type="common">Siberian crab apple</name>
    <name type="synonym">Pyrus baccata</name>
    <dbReference type="NCBI Taxonomy" id="106549"/>
    <lineage>
        <taxon>Eukaryota</taxon>
        <taxon>Viridiplantae</taxon>
        <taxon>Streptophyta</taxon>
        <taxon>Embryophyta</taxon>
        <taxon>Tracheophyta</taxon>
        <taxon>Spermatophyta</taxon>
        <taxon>Magnoliopsida</taxon>
        <taxon>eudicotyledons</taxon>
        <taxon>Gunneridae</taxon>
        <taxon>Pentapetalae</taxon>
        <taxon>rosids</taxon>
        <taxon>fabids</taxon>
        <taxon>Rosales</taxon>
        <taxon>Rosaceae</taxon>
        <taxon>Amygdaloideae</taxon>
        <taxon>Maleae</taxon>
        <taxon>Malus</taxon>
    </lineage>
</organism>
<gene>
    <name evidence="1" type="ORF">C1H46_035026</name>
</gene>
<dbReference type="AlphaFoldDB" id="A0A540KZA3"/>